<proteinExistence type="predicted"/>
<evidence type="ECO:0000256" key="1">
    <source>
        <dbReference type="SAM" id="Phobius"/>
    </source>
</evidence>
<dbReference type="Proteomes" id="UP000191500">
    <property type="component" value="Unassembled WGS sequence"/>
</dbReference>
<keyword evidence="1" id="KW-0472">Membrane</keyword>
<evidence type="ECO:0000313" key="3">
    <source>
        <dbReference type="Proteomes" id="UP000191500"/>
    </source>
</evidence>
<feature type="transmembrane region" description="Helical" evidence="1">
    <location>
        <begin position="78"/>
        <end position="99"/>
    </location>
</feature>
<feature type="transmembrane region" description="Helical" evidence="1">
    <location>
        <begin position="45"/>
        <end position="66"/>
    </location>
</feature>
<protein>
    <submittedName>
        <fullName evidence="2">Uncharacterized protein</fullName>
    </submittedName>
</protein>
<accession>A0A1V6UK40</accession>
<feature type="transmembrane region" description="Helical" evidence="1">
    <location>
        <begin position="119"/>
        <end position="136"/>
    </location>
</feature>
<keyword evidence="1" id="KW-1133">Transmembrane helix</keyword>
<dbReference type="EMBL" id="MDDG01000008">
    <property type="protein sequence ID" value="OQE38599.1"/>
    <property type="molecule type" value="Genomic_DNA"/>
</dbReference>
<name>A0A1V6UK40_9EURO</name>
<keyword evidence="1" id="KW-0812">Transmembrane</keyword>
<reference evidence="3" key="1">
    <citation type="journal article" date="2017" name="Nat. Microbiol.">
        <title>Global analysis of biosynthetic gene clusters reveals vast potential of secondary metabolite production in Penicillium species.</title>
        <authorList>
            <person name="Nielsen J.C."/>
            <person name="Grijseels S."/>
            <person name="Prigent S."/>
            <person name="Ji B."/>
            <person name="Dainat J."/>
            <person name="Nielsen K.F."/>
            <person name="Frisvad J.C."/>
            <person name="Workman M."/>
            <person name="Nielsen J."/>
        </authorList>
    </citation>
    <scope>NUCLEOTIDE SEQUENCE [LARGE SCALE GENOMIC DNA]</scope>
    <source>
        <strain evidence="3">IBT 31321</strain>
    </source>
</reference>
<comment type="caution">
    <text evidence="2">The sequence shown here is derived from an EMBL/GenBank/DDBJ whole genome shotgun (WGS) entry which is preliminary data.</text>
</comment>
<sequence length="228" mass="25345">MCQKICSANKHPLSRARKTQAFFSVISWPCALAAVPITGGSVQTWIQLIVISISTITPGFILFRYRKSKSQSYSSLEIAIDFLMTLLLVGVYISGIIILDTQEISAWSYPWNYKLSRGIPQIYSNLSCILLAPLYLRTFVKGYFHRFIEPMLKARHVSHSLCPTCDRSVDATMTRGQDATVITEQGRPSVSNDSIRGVYTDDVESQLLLPESSVGVEGKQTTGVITNN</sequence>
<evidence type="ECO:0000313" key="2">
    <source>
        <dbReference type="EMBL" id="OQE38599.1"/>
    </source>
</evidence>
<organism evidence="2 3">
    <name type="scientific">Penicillium coprophilum</name>
    <dbReference type="NCBI Taxonomy" id="36646"/>
    <lineage>
        <taxon>Eukaryota</taxon>
        <taxon>Fungi</taxon>
        <taxon>Dikarya</taxon>
        <taxon>Ascomycota</taxon>
        <taxon>Pezizomycotina</taxon>
        <taxon>Eurotiomycetes</taxon>
        <taxon>Eurotiomycetidae</taxon>
        <taxon>Eurotiales</taxon>
        <taxon>Aspergillaceae</taxon>
        <taxon>Penicillium</taxon>
    </lineage>
</organism>
<gene>
    <name evidence="2" type="ORF">PENCOP_c008G04792</name>
</gene>
<feature type="transmembrane region" description="Helical" evidence="1">
    <location>
        <begin position="21"/>
        <end position="39"/>
    </location>
</feature>
<keyword evidence="3" id="KW-1185">Reference proteome</keyword>
<dbReference type="AlphaFoldDB" id="A0A1V6UK40"/>